<reference evidence="2" key="1">
    <citation type="submission" date="2021-12" db="EMBL/GenBank/DDBJ databases">
        <authorList>
            <person name="King R."/>
        </authorList>
    </citation>
    <scope>NUCLEOTIDE SEQUENCE</scope>
</reference>
<proteinExistence type="predicted"/>
<dbReference type="OrthoDB" id="6606584at2759"/>
<dbReference type="EMBL" id="OU893338">
    <property type="protein sequence ID" value="CAG9794719.1"/>
    <property type="molecule type" value="Genomic_DNA"/>
</dbReference>
<evidence type="ECO:0000256" key="1">
    <source>
        <dbReference type="SAM" id="SignalP"/>
    </source>
</evidence>
<reference evidence="2" key="2">
    <citation type="submission" date="2022-10" db="EMBL/GenBank/DDBJ databases">
        <authorList>
            <consortium name="ENA_rothamsted_submissions"/>
            <consortium name="culmorum"/>
            <person name="King R."/>
        </authorList>
    </citation>
    <scope>NUCLEOTIDE SEQUENCE</scope>
</reference>
<dbReference type="Proteomes" id="UP001153714">
    <property type="component" value="Chromosome 7"/>
</dbReference>
<accession>A0A9N9RDK9</accession>
<gene>
    <name evidence="2" type="ORF">DIATSA_LOCUS12071</name>
</gene>
<protein>
    <submittedName>
        <fullName evidence="2">Uncharacterized protein</fullName>
    </submittedName>
</protein>
<keyword evidence="1" id="KW-0732">Signal</keyword>
<feature type="signal peptide" evidence="1">
    <location>
        <begin position="1"/>
        <end position="21"/>
    </location>
</feature>
<feature type="chain" id="PRO_5040248112" evidence="1">
    <location>
        <begin position="22"/>
        <end position="393"/>
    </location>
</feature>
<dbReference type="AlphaFoldDB" id="A0A9N9RDK9"/>
<sequence length="393" mass="45169">MLVNDMKSLIVLILSVQIVLTVKYEFDEYTRESRTLTGKTCLTGCSPIDNECVVDWQWKNESCRAYEPAPVYMTSRFKDRSSKYCLSNCDYFGSKEQWCITTKDLKWDFCTKYKRPPFTGTKSRSETIITQTVVGETCLGPCHRCECTDYNWCKVENKWKWHYCAYPAMSRIPVLPADYNVGQKLKGICDDFLKFHSSMRRDTHYEDKSSLPDNFLAELADGIEITTGQLDTVAKVVRLNDVNNPIESYVTVNINNIYVPAIVRAHISKDMLHRQTNVSHSRDEIERKVREQMSGNTNPYVIENLIGDNVGGPDKDYNVVPMSQDLSCVWYELWEAIRNWSQDSGGSVDVLVVVFYSDANTPVPKAFGVSLTFRNIDRSLFLSCRETVYFNVL</sequence>
<evidence type="ECO:0000313" key="3">
    <source>
        <dbReference type="Proteomes" id="UP001153714"/>
    </source>
</evidence>
<keyword evidence="3" id="KW-1185">Reference proteome</keyword>
<organism evidence="2 3">
    <name type="scientific">Diatraea saccharalis</name>
    <name type="common">sugarcane borer</name>
    <dbReference type="NCBI Taxonomy" id="40085"/>
    <lineage>
        <taxon>Eukaryota</taxon>
        <taxon>Metazoa</taxon>
        <taxon>Ecdysozoa</taxon>
        <taxon>Arthropoda</taxon>
        <taxon>Hexapoda</taxon>
        <taxon>Insecta</taxon>
        <taxon>Pterygota</taxon>
        <taxon>Neoptera</taxon>
        <taxon>Endopterygota</taxon>
        <taxon>Lepidoptera</taxon>
        <taxon>Glossata</taxon>
        <taxon>Ditrysia</taxon>
        <taxon>Pyraloidea</taxon>
        <taxon>Crambidae</taxon>
        <taxon>Crambinae</taxon>
        <taxon>Diatraea</taxon>
    </lineage>
</organism>
<name>A0A9N9RDK9_9NEOP</name>
<evidence type="ECO:0000313" key="2">
    <source>
        <dbReference type="EMBL" id="CAG9794719.1"/>
    </source>
</evidence>